<feature type="region of interest" description="Disordered" evidence="1">
    <location>
        <begin position="37"/>
        <end position="73"/>
    </location>
</feature>
<name>A0AAV9U1H7_9PEZI</name>
<protein>
    <submittedName>
        <fullName evidence="2">Uncharacterized protein</fullName>
    </submittedName>
</protein>
<gene>
    <name evidence="2" type="ORF">TWF730_003875</name>
</gene>
<organism evidence="2 3">
    <name type="scientific">Orbilia blumenaviensis</name>
    <dbReference type="NCBI Taxonomy" id="1796055"/>
    <lineage>
        <taxon>Eukaryota</taxon>
        <taxon>Fungi</taxon>
        <taxon>Dikarya</taxon>
        <taxon>Ascomycota</taxon>
        <taxon>Pezizomycotina</taxon>
        <taxon>Orbiliomycetes</taxon>
        <taxon>Orbiliales</taxon>
        <taxon>Orbiliaceae</taxon>
        <taxon>Orbilia</taxon>
    </lineage>
</organism>
<dbReference type="AlphaFoldDB" id="A0AAV9U1H7"/>
<dbReference type="EMBL" id="JAVHNS010000016">
    <property type="protein sequence ID" value="KAK6333691.1"/>
    <property type="molecule type" value="Genomic_DNA"/>
</dbReference>
<dbReference type="Proteomes" id="UP001373714">
    <property type="component" value="Unassembled WGS sequence"/>
</dbReference>
<keyword evidence="3" id="KW-1185">Reference proteome</keyword>
<evidence type="ECO:0000256" key="1">
    <source>
        <dbReference type="SAM" id="MobiDB-lite"/>
    </source>
</evidence>
<reference evidence="2 3" key="1">
    <citation type="submission" date="2019-10" db="EMBL/GenBank/DDBJ databases">
        <authorList>
            <person name="Palmer J.M."/>
        </authorList>
    </citation>
    <scope>NUCLEOTIDE SEQUENCE [LARGE SCALE GENOMIC DNA]</scope>
    <source>
        <strain evidence="2 3">TWF730</strain>
    </source>
</reference>
<feature type="region of interest" description="Disordered" evidence="1">
    <location>
        <begin position="349"/>
        <end position="373"/>
    </location>
</feature>
<evidence type="ECO:0000313" key="3">
    <source>
        <dbReference type="Proteomes" id="UP001373714"/>
    </source>
</evidence>
<evidence type="ECO:0000313" key="2">
    <source>
        <dbReference type="EMBL" id="KAK6333691.1"/>
    </source>
</evidence>
<feature type="compositionally biased region" description="Polar residues" evidence="1">
    <location>
        <begin position="37"/>
        <end position="50"/>
    </location>
</feature>
<accession>A0AAV9U1H7</accession>
<sequence>MNESHPTSNLSSLQSKNHTLYPSTILSTTPAGLEHIQSSVSSGTLPNTIKSKTHTLPPRLPGNTGVFTSRKHEGDVGDLRSEARALSFSSFYRGTPDIICRDPGSSLDNTFAPFARTAPRWLADRIYGFDPAEYGIDERQLRRSLYLASKWYNEFNRAESERDRESMIDWLRQRQWFCRRDCKCDPDTGRLTANPRSQRCKGHFQSSQCAYLHDCYCFVELDQPVIDVNAPGIFNEVVGAINNIPHTLINHEQNAGWAWRVPPELARFPGQGIRPGPRGAVEVMLNEQHPAPEELNPDREGMNRGLGELADPSNEAILNEIRIILEQMRYGPGGKDYRPGGWGYGPGGGAFGPGGGGFGPGGSGSSLGGGLAYKKRDVTLRDAGAISDN</sequence>
<comment type="caution">
    <text evidence="2">The sequence shown here is derived from an EMBL/GenBank/DDBJ whole genome shotgun (WGS) entry which is preliminary data.</text>
</comment>
<feature type="compositionally biased region" description="Gly residues" evidence="1">
    <location>
        <begin position="349"/>
        <end position="371"/>
    </location>
</feature>
<proteinExistence type="predicted"/>